<dbReference type="RefSeq" id="WP_280103484.1">
    <property type="nucleotide sequence ID" value="NZ_CP122961.1"/>
</dbReference>
<sequence length="291" mass="29448">MRFGFLNNFAAQLAAPVADDATEIELSTGAEAIATALEGADAVALTLFVVDAQGNETKREVVYATGVEASKVTIERGKEESEPQGFSAGDQIEARLTAGTLLLALESAMPTWLSQTKDNAIIIGDNIIGEGALRTVILGVNSQTGEGESNVLIGDENRVFGAATKCVVVGASASVEGFGAIAIGNLARAMNKCDYSLAIGLQTSVASSESVALGVRSSVSADSQSATAIGADSAASGVVSVALGCSARTAKDLGIAIGSAFSDKRGSIAQGALATTTVDFGEKKKRHSLSV</sequence>
<evidence type="ECO:0000313" key="2">
    <source>
        <dbReference type="Proteomes" id="UP001179830"/>
    </source>
</evidence>
<organism evidence="1 2">
    <name type="scientific">Halomonas alkaliantarctica</name>
    <dbReference type="NCBI Taxonomy" id="232346"/>
    <lineage>
        <taxon>Bacteria</taxon>
        <taxon>Pseudomonadati</taxon>
        <taxon>Pseudomonadota</taxon>
        <taxon>Gammaproteobacteria</taxon>
        <taxon>Oceanospirillales</taxon>
        <taxon>Halomonadaceae</taxon>
        <taxon>Halomonas</taxon>
    </lineage>
</organism>
<gene>
    <name evidence="1" type="ORF">QEN58_09665</name>
</gene>
<dbReference type="InterPro" id="IPR011049">
    <property type="entry name" value="Serralysin-like_metalloprot_C"/>
</dbReference>
<reference evidence="1" key="1">
    <citation type="submission" date="2023-04" db="EMBL/GenBank/DDBJ databases">
        <title>Complete genome sequence of Halomonas alkaliantarctica MSP3 isolated from marine sediment, Jeju Island.</title>
        <authorList>
            <person name="Park S.-J."/>
        </authorList>
    </citation>
    <scope>NUCLEOTIDE SEQUENCE</scope>
    <source>
        <strain evidence="1">MSP3</strain>
    </source>
</reference>
<evidence type="ECO:0000313" key="1">
    <source>
        <dbReference type="EMBL" id="WGI23624.1"/>
    </source>
</evidence>
<dbReference type="EMBL" id="CP122961">
    <property type="protein sequence ID" value="WGI23624.1"/>
    <property type="molecule type" value="Genomic_DNA"/>
</dbReference>
<proteinExistence type="predicted"/>
<accession>A0ABY8LGN1</accession>
<evidence type="ECO:0008006" key="3">
    <source>
        <dbReference type="Google" id="ProtNLM"/>
    </source>
</evidence>
<dbReference type="Proteomes" id="UP001179830">
    <property type="component" value="Chromosome"/>
</dbReference>
<name>A0ABY8LGN1_9GAMM</name>
<dbReference type="SUPFAM" id="SSF101967">
    <property type="entry name" value="Adhesin YadA, collagen-binding domain"/>
    <property type="match status" value="1"/>
</dbReference>
<keyword evidence="2" id="KW-1185">Reference proteome</keyword>
<dbReference type="Gene3D" id="2.150.10.10">
    <property type="entry name" value="Serralysin-like metalloprotease, C-terminal"/>
    <property type="match status" value="2"/>
</dbReference>
<protein>
    <recommendedName>
        <fullName evidence="3">Trimeric autotransporter adhesin</fullName>
    </recommendedName>
</protein>